<gene>
    <name evidence="6 7" type="primary">rsmG</name>
    <name evidence="7" type="ORF">FHG85_11070</name>
</gene>
<keyword evidence="4 6" id="KW-0808">Transferase</keyword>
<reference evidence="7 8" key="1">
    <citation type="submission" date="2019-07" db="EMBL/GenBank/DDBJ databases">
        <title>Thalassofilum flectens gen. nov., sp. nov., a novel moderate thermophilic anaerobe from a shallow sea hot spring in Kunashir Island (Russia), representing a new family in the order Bacteroidales, and proposal of Thalassofilacea fam. nov.</title>
        <authorList>
            <person name="Kochetkova T.V."/>
            <person name="Podosokorskaya O.A."/>
            <person name="Novikov A."/>
            <person name="Elcheninov A.G."/>
            <person name="Toshchakov S.V."/>
            <person name="Kublanov I.V."/>
        </authorList>
    </citation>
    <scope>NUCLEOTIDE SEQUENCE [LARGE SCALE GENOMIC DNA]</scope>
    <source>
        <strain evidence="7 8">38-H</strain>
    </source>
</reference>
<keyword evidence="8" id="KW-1185">Reference proteome</keyword>
<dbReference type="Gene3D" id="3.40.50.150">
    <property type="entry name" value="Vaccinia Virus protein VP39"/>
    <property type="match status" value="1"/>
</dbReference>
<evidence type="ECO:0000313" key="7">
    <source>
        <dbReference type="EMBL" id="QKG80781.1"/>
    </source>
</evidence>
<dbReference type="PIRSF" id="PIRSF003078">
    <property type="entry name" value="GidB"/>
    <property type="match status" value="1"/>
</dbReference>
<keyword evidence="2 6" id="KW-0698">rRNA processing</keyword>
<comment type="similarity">
    <text evidence="6">Belongs to the methyltransferase superfamily. RNA methyltransferase RsmG family.</text>
</comment>
<dbReference type="CDD" id="cd02440">
    <property type="entry name" value="AdoMet_MTases"/>
    <property type="match status" value="1"/>
</dbReference>
<dbReference type="EMBL" id="CP041345">
    <property type="protein sequence ID" value="QKG80781.1"/>
    <property type="molecule type" value="Genomic_DNA"/>
</dbReference>
<evidence type="ECO:0000256" key="3">
    <source>
        <dbReference type="ARBA" id="ARBA00022603"/>
    </source>
</evidence>
<dbReference type="GO" id="GO:0005829">
    <property type="term" value="C:cytosol"/>
    <property type="evidence" value="ECO:0007669"/>
    <property type="project" value="TreeGrafter"/>
</dbReference>
<evidence type="ECO:0000313" key="8">
    <source>
        <dbReference type="Proteomes" id="UP000500961"/>
    </source>
</evidence>
<accession>A0A7D4BSY8</accession>
<dbReference type="PANTHER" id="PTHR31760">
    <property type="entry name" value="S-ADENOSYL-L-METHIONINE-DEPENDENT METHYLTRANSFERASES SUPERFAMILY PROTEIN"/>
    <property type="match status" value="1"/>
</dbReference>
<protein>
    <recommendedName>
        <fullName evidence="6">Ribosomal RNA small subunit methyltransferase G</fullName>
        <ecNumber evidence="6">2.1.1.-</ecNumber>
    </recommendedName>
    <alternativeName>
        <fullName evidence="6">16S rRNA 7-methylguanosine methyltransferase</fullName>
        <shortName evidence="6">16S rRNA m7G methyltransferase</shortName>
    </alternativeName>
</protein>
<comment type="function">
    <text evidence="6">Specifically methylates the N7 position of a guanine in 16S rRNA.</text>
</comment>
<evidence type="ECO:0000256" key="5">
    <source>
        <dbReference type="ARBA" id="ARBA00022691"/>
    </source>
</evidence>
<dbReference type="GO" id="GO:0070043">
    <property type="term" value="F:rRNA (guanine-N7-)-methyltransferase activity"/>
    <property type="evidence" value="ECO:0007669"/>
    <property type="project" value="UniProtKB-UniRule"/>
</dbReference>
<dbReference type="PANTHER" id="PTHR31760:SF0">
    <property type="entry name" value="S-ADENOSYL-L-METHIONINE-DEPENDENT METHYLTRANSFERASES SUPERFAMILY PROTEIN"/>
    <property type="match status" value="1"/>
</dbReference>
<organism evidence="7 8">
    <name type="scientific">Tenuifilum thalassicum</name>
    <dbReference type="NCBI Taxonomy" id="2590900"/>
    <lineage>
        <taxon>Bacteria</taxon>
        <taxon>Pseudomonadati</taxon>
        <taxon>Bacteroidota</taxon>
        <taxon>Bacteroidia</taxon>
        <taxon>Bacteroidales</taxon>
        <taxon>Tenuifilaceae</taxon>
        <taxon>Tenuifilum</taxon>
    </lineage>
</organism>
<evidence type="ECO:0000256" key="4">
    <source>
        <dbReference type="ARBA" id="ARBA00022679"/>
    </source>
</evidence>
<feature type="binding site" evidence="6">
    <location>
        <position position="71"/>
    </location>
    <ligand>
        <name>S-adenosyl-L-methionine</name>
        <dbReference type="ChEBI" id="CHEBI:59789"/>
    </ligand>
</feature>
<dbReference type="HAMAP" id="MF_00074">
    <property type="entry name" value="16SrRNA_methyltr_G"/>
    <property type="match status" value="1"/>
</dbReference>
<comment type="subcellular location">
    <subcellularLocation>
        <location evidence="6">Cytoplasm</location>
    </subcellularLocation>
</comment>
<dbReference type="InterPro" id="IPR003682">
    <property type="entry name" value="rRNA_ssu_MeTfrase_G"/>
</dbReference>
<evidence type="ECO:0000256" key="1">
    <source>
        <dbReference type="ARBA" id="ARBA00022490"/>
    </source>
</evidence>
<dbReference type="EC" id="2.1.1.-" evidence="6"/>
<comment type="caution">
    <text evidence="6">Lacks conserved residue(s) required for the propagation of feature annotation.</text>
</comment>
<sequence>MESILQYFPELTSVQRAQLAKLEELYKHWNAQINVISRKDIDNLMTHHVLHSLAIAKVINFAKGTRIMDIGTGGGFPGIPLAIFFPSCHFTLVDSIAKKTKVAMEVAKALELSNIDVVTSRAENLKEEWDFVVSRAVAPVSKLMAWTQKNIHEGGINNLPNGLICLKGGDIKEELKPYNKWATKWKIDDFFEDEYFAEKYVIHIAV</sequence>
<feature type="binding site" evidence="6">
    <location>
        <position position="76"/>
    </location>
    <ligand>
        <name>S-adenosyl-L-methionine</name>
        <dbReference type="ChEBI" id="CHEBI:59789"/>
    </ligand>
</feature>
<keyword evidence="5 6" id="KW-0949">S-adenosyl-L-methionine</keyword>
<dbReference type="RefSeq" id="WP_173075875.1">
    <property type="nucleotide sequence ID" value="NZ_CP041345.1"/>
</dbReference>
<dbReference type="NCBIfam" id="TIGR00138">
    <property type="entry name" value="rsmG_gidB"/>
    <property type="match status" value="1"/>
</dbReference>
<feature type="binding site" evidence="6">
    <location>
        <position position="135"/>
    </location>
    <ligand>
        <name>S-adenosyl-L-methionine</name>
        <dbReference type="ChEBI" id="CHEBI:59789"/>
    </ligand>
</feature>
<feature type="binding site" evidence="6">
    <location>
        <begin position="122"/>
        <end position="123"/>
    </location>
    <ligand>
        <name>S-adenosyl-L-methionine</name>
        <dbReference type="ChEBI" id="CHEBI:59789"/>
    </ligand>
</feature>
<proteinExistence type="inferred from homology"/>
<evidence type="ECO:0000256" key="2">
    <source>
        <dbReference type="ARBA" id="ARBA00022552"/>
    </source>
</evidence>
<name>A0A7D4BSY8_9BACT</name>
<dbReference type="KEGG" id="ttz:FHG85_11070"/>
<dbReference type="SUPFAM" id="SSF53335">
    <property type="entry name" value="S-adenosyl-L-methionine-dependent methyltransferases"/>
    <property type="match status" value="1"/>
</dbReference>
<dbReference type="InterPro" id="IPR029063">
    <property type="entry name" value="SAM-dependent_MTases_sf"/>
</dbReference>
<keyword evidence="1 6" id="KW-0963">Cytoplasm</keyword>
<dbReference type="AlphaFoldDB" id="A0A7D4BSY8"/>
<keyword evidence="3 6" id="KW-0489">Methyltransferase</keyword>
<evidence type="ECO:0000256" key="6">
    <source>
        <dbReference type="HAMAP-Rule" id="MF_00074"/>
    </source>
</evidence>
<dbReference type="Pfam" id="PF02527">
    <property type="entry name" value="GidB"/>
    <property type="match status" value="1"/>
</dbReference>
<dbReference type="Proteomes" id="UP000500961">
    <property type="component" value="Chromosome"/>
</dbReference>